<dbReference type="Proteomes" id="UP001569175">
    <property type="component" value="Unassembled WGS sequence"/>
</dbReference>
<dbReference type="EMBL" id="JBGOOL010000099">
    <property type="protein sequence ID" value="MEZ8055777.1"/>
    <property type="molecule type" value="Genomic_DNA"/>
</dbReference>
<keyword evidence="1" id="KW-0812">Transmembrane</keyword>
<comment type="caution">
    <text evidence="2">The sequence shown here is derived from an EMBL/GenBank/DDBJ whole genome shotgun (WGS) entry which is preliminary data.</text>
</comment>
<name>A0ABV4KUL7_9VIBR</name>
<feature type="transmembrane region" description="Helical" evidence="1">
    <location>
        <begin position="6"/>
        <end position="23"/>
    </location>
</feature>
<organism evidence="2 3">
    <name type="scientific">Vibrio atlanticus</name>
    <dbReference type="NCBI Taxonomy" id="693153"/>
    <lineage>
        <taxon>Bacteria</taxon>
        <taxon>Pseudomonadati</taxon>
        <taxon>Pseudomonadota</taxon>
        <taxon>Gammaproteobacteria</taxon>
        <taxon>Vibrionales</taxon>
        <taxon>Vibrionaceae</taxon>
        <taxon>Vibrio</taxon>
    </lineage>
</organism>
<accession>A0ABV4KUL7</accession>
<evidence type="ECO:0000313" key="2">
    <source>
        <dbReference type="EMBL" id="MEZ8055777.1"/>
    </source>
</evidence>
<proteinExistence type="predicted"/>
<feature type="transmembrane region" description="Helical" evidence="1">
    <location>
        <begin position="35"/>
        <end position="56"/>
    </location>
</feature>
<dbReference type="RefSeq" id="WP_371708513.1">
    <property type="nucleotide sequence ID" value="NZ_JBGOOL010000099.1"/>
</dbReference>
<reference evidence="2 3" key="1">
    <citation type="submission" date="2024-06" db="EMBL/GenBank/DDBJ databases">
        <authorList>
            <person name="Steensen K."/>
            <person name="Seneca J."/>
            <person name="Bartlau N."/>
            <person name="Yu A.X."/>
            <person name="Polz M.F."/>
        </authorList>
    </citation>
    <scope>NUCLEOTIDE SEQUENCE [LARGE SCALE GENOMIC DNA]</scope>
    <source>
        <strain evidence="2 3">1F9</strain>
    </source>
</reference>
<protein>
    <submittedName>
        <fullName evidence="2">Uncharacterized protein</fullName>
    </submittedName>
</protein>
<gene>
    <name evidence="2" type="ORF">ACED57_21940</name>
</gene>
<evidence type="ECO:0000256" key="1">
    <source>
        <dbReference type="SAM" id="Phobius"/>
    </source>
</evidence>
<evidence type="ECO:0000313" key="3">
    <source>
        <dbReference type="Proteomes" id="UP001569175"/>
    </source>
</evidence>
<keyword evidence="1" id="KW-1133">Transmembrane helix</keyword>
<keyword evidence="1" id="KW-0472">Membrane</keyword>
<sequence length="147" mass="16316">MNLDEIDWMFIVAVIFGAIASVLKKLESVIGEGALNYVVIFLKIIAAVLSISFAVLKFLKLKPYIILLGSDDFEERKQDGHKYYRFEIKKSEHKKGQSPSISASLLNNDGSECSILMTPRTDSDGNISVTHAGVTLIDKKLKIVVKN</sequence>
<keyword evidence="3" id="KW-1185">Reference proteome</keyword>